<dbReference type="GO" id="GO:0022857">
    <property type="term" value="F:transmembrane transporter activity"/>
    <property type="evidence" value="ECO:0007669"/>
    <property type="project" value="InterPro"/>
</dbReference>
<feature type="transmembrane region" description="Helical" evidence="8">
    <location>
        <begin position="129"/>
        <end position="153"/>
    </location>
</feature>
<sequence>MGTDSESSSKPRSATKLIDGGSSSSSDDERPASGYHYFALFILCIINLLNFMDRYTVAAVLTDIQDYYSINDSEAGLLQTVFIVFYTIFAPICGYLGDRYNRKWIMTVGICVWSGAVLSSTFIPKEYFVVFLVLRGIVGIGEASYSTCSPTLIADMFTGKRRSRALMLFYFAIPVGRSVIGDFLKASLPL</sequence>
<evidence type="ECO:0000256" key="2">
    <source>
        <dbReference type="ARBA" id="ARBA00022448"/>
    </source>
</evidence>
<feature type="region of interest" description="Disordered" evidence="7">
    <location>
        <begin position="1"/>
        <end position="30"/>
    </location>
</feature>
<proteinExistence type="inferred from homology"/>
<dbReference type="PANTHER" id="PTHR23505:SF79">
    <property type="entry name" value="PROTEIN SPINSTER"/>
    <property type="match status" value="1"/>
</dbReference>
<evidence type="ECO:0000256" key="3">
    <source>
        <dbReference type="ARBA" id="ARBA00022692"/>
    </source>
</evidence>
<evidence type="ECO:0000256" key="6">
    <source>
        <dbReference type="ARBA" id="ARBA00024338"/>
    </source>
</evidence>
<keyword evidence="2" id="KW-0813">Transport</keyword>
<evidence type="ECO:0000313" key="10">
    <source>
        <dbReference type="Proteomes" id="UP000887566"/>
    </source>
</evidence>
<evidence type="ECO:0000313" key="11">
    <source>
        <dbReference type="WBParaSite" id="PSAMB.scaffold5624size11256.g26971.t1"/>
    </source>
</evidence>
<evidence type="ECO:0000256" key="5">
    <source>
        <dbReference type="ARBA" id="ARBA00023136"/>
    </source>
</evidence>
<feature type="domain" description="Major facilitator superfamily (MFS) profile" evidence="9">
    <location>
        <begin position="39"/>
        <end position="190"/>
    </location>
</feature>
<dbReference type="Pfam" id="PF07690">
    <property type="entry name" value="MFS_1"/>
    <property type="match status" value="1"/>
</dbReference>
<organism evidence="10 11">
    <name type="scientific">Plectus sambesii</name>
    <dbReference type="NCBI Taxonomy" id="2011161"/>
    <lineage>
        <taxon>Eukaryota</taxon>
        <taxon>Metazoa</taxon>
        <taxon>Ecdysozoa</taxon>
        <taxon>Nematoda</taxon>
        <taxon>Chromadorea</taxon>
        <taxon>Plectida</taxon>
        <taxon>Plectina</taxon>
        <taxon>Plectoidea</taxon>
        <taxon>Plectidae</taxon>
        <taxon>Plectus</taxon>
    </lineage>
</organism>
<evidence type="ECO:0000256" key="7">
    <source>
        <dbReference type="SAM" id="MobiDB-lite"/>
    </source>
</evidence>
<dbReference type="GO" id="GO:0016020">
    <property type="term" value="C:membrane"/>
    <property type="evidence" value="ECO:0007669"/>
    <property type="project" value="UniProtKB-SubCell"/>
</dbReference>
<dbReference type="AlphaFoldDB" id="A0A914WYQ3"/>
<accession>A0A914WYQ3</accession>
<keyword evidence="10" id="KW-1185">Reference proteome</keyword>
<evidence type="ECO:0000259" key="9">
    <source>
        <dbReference type="PROSITE" id="PS50850"/>
    </source>
</evidence>
<reference evidence="11" key="1">
    <citation type="submission" date="2022-11" db="UniProtKB">
        <authorList>
            <consortium name="WormBaseParasite"/>
        </authorList>
    </citation>
    <scope>IDENTIFICATION</scope>
</reference>
<comment type="similarity">
    <text evidence="6">Belongs to the major facilitator superfamily. Spinster (TC 2.A.1.49) family.</text>
</comment>
<dbReference type="Proteomes" id="UP000887566">
    <property type="component" value="Unplaced"/>
</dbReference>
<dbReference type="SUPFAM" id="SSF103473">
    <property type="entry name" value="MFS general substrate transporter"/>
    <property type="match status" value="1"/>
</dbReference>
<keyword evidence="5 8" id="KW-0472">Membrane</keyword>
<name>A0A914WYQ3_9BILA</name>
<feature type="transmembrane region" description="Helical" evidence="8">
    <location>
        <begin position="34"/>
        <end position="52"/>
    </location>
</feature>
<keyword evidence="4 8" id="KW-1133">Transmembrane helix</keyword>
<keyword evidence="3 8" id="KW-0812">Transmembrane</keyword>
<comment type="subcellular location">
    <subcellularLocation>
        <location evidence="1">Membrane</location>
        <topology evidence="1">Multi-pass membrane protein</topology>
    </subcellularLocation>
</comment>
<dbReference type="InterPro" id="IPR011701">
    <property type="entry name" value="MFS"/>
</dbReference>
<dbReference type="InterPro" id="IPR036259">
    <property type="entry name" value="MFS_trans_sf"/>
</dbReference>
<evidence type="ECO:0000256" key="1">
    <source>
        <dbReference type="ARBA" id="ARBA00004141"/>
    </source>
</evidence>
<evidence type="ECO:0000256" key="4">
    <source>
        <dbReference type="ARBA" id="ARBA00022989"/>
    </source>
</evidence>
<dbReference type="Gene3D" id="1.20.1250.20">
    <property type="entry name" value="MFS general substrate transporter like domains"/>
    <property type="match status" value="1"/>
</dbReference>
<dbReference type="PROSITE" id="PS50850">
    <property type="entry name" value="MFS"/>
    <property type="match status" value="1"/>
</dbReference>
<dbReference type="InterPro" id="IPR020846">
    <property type="entry name" value="MFS_dom"/>
</dbReference>
<feature type="transmembrane region" description="Helical" evidence="8">
    <location>
        <begin position="77"/>
        <end position="97"/>
    </location>
</feature>
<dbReference type="WBParaSite" id="PSAMB.scaffold5624size11256.g26971.t1">
    <property type="protein sequence ID" value="PSAMB.scaffold5624size11256.g26971.t1"/>
    <property type="gene ID" value="PSAMB.scaffold5624size11256.g26971"/>
</dbReference>
<evidence type="ECO:0000256" key="8">
    <source>
        <dbReference type="SAM" id="Phobius"/>
    </source>
</evidence>
<feature type="transmembrane region" description="Helical" evidence="8">
    <location>
        <begin position="165"/>
        <end position="184"/>
    </location>
</feature>
<feature type="compositionally biased region" description="Polar residues" evidence="7">
    <location>
        <begin position="1"/>
        <end position="12"/>
    </location>
</feature>
<dbReference type="PANTHER" id="PTHR23505">
    <property type="entry name" value="SPINSTER"/>
    <property type="match status" value="1"/>
</dbReference>
<dbReference type="InterPro" id="IPR044770">
    <property type="entry name" value="MFS_spinster-like"/>
</dbReference>
<protein>
    <submittedName>
        <fullName evidence="11">Major facilitator superfamily (MFS) profile domain-containing protein</fullName>
    </submittedName>
</protein>
<feature type="transmembrane region" description="Helical" evidence="8">
    <location>
        <begin position="104"/>
        <end position="123"/>
    </location>
</feature>
<dbReference type="CDD" id="cd17328">
    <property type="entry name" value="MFS_spinster_like"/>
    <property type="match status" value="1"/>
</dbReference>